<dbReference type="Pfam" id="PF19952">
    <property type="entry name" value="DUF6414"/>
    <property type="match status" value="1"/>
</dbReference>
<sequence>MRNFIYLDSDKLRSFSSQMFEGVADFVVRSEQSNNETSAEQKGPVGSGRTLADIFKESRATTELRFLEDHAYSIFEDKISESKMIQNVTFEQEILDLPFLKVCGQTKINDTRATNALVSNFNSIGLALYTAINFQSLSEKSLGKFPSDNDLKNRAKAEGMQMDQKLLSSLSTLIEFGLNGMLEIEMTFPSFSFTAPLKREFLRENETILIQKYSRLPHKHFTVVGSVTQVKDHIITRDINNVGDQDNIKKAIRVLSEHMHSVEDAFAGPSSGEIVLDPIAVYLEF</sequence>
<gene>
    <name evidence="1" type="ORF">Q4610_04360</name>
</gene>
<protein>
    <submittedName>
        <fullName evidence="1">Uncharacterized protein</fullName>
    </submittedName>
</protein>
<accession>A0ABT8ZIL4</accession>
<organism evidence="1 2">
    <name type="scientific">Sphingobium cyanobacteriorum</name>
    <dbReference type="NCBI Taxonomy" id="3063954"/>
    <lineage>
        <taxon>Bacteria</taxon>
        <taxon>Pseudomonadati</taxon>
        <taxon>Pseudomonadota</taxon>
        <taxon>Alphaproteobacteria</taxon>
        <taxon>Sphingomonadales</taxon>
        <taxon>Sphingomonadaceae</taxon>
        <taxon>Sphingobium</taxon>
    </lineage>
</organism>
<keyword evidence="2" id="KW-1185">Reference proteome</keyword>
<dbReference type="EMBL" id="JAUQOM010000001">
    <property type="protein sequence ID" value="MDO7834271.1"/>
    <property type="molecule type" value="Genomic_DNA"/>
</dbReference>
<reference evidence="1" key="1">
    <citation type="submission" date="2023-07" db="EMBL/GenBank/DDBJ databases">
        <title>Bacterial whole genome sequence for Sphingobium sp. HBC34.</title>
        <authorList>
            <person name="Le V."/>
            <person name="Ko S.-R."/>
            <person name="Ahn C.-Y."/>
            <person name="Oh H.-M."/>
        </authorList>
    </citation>
    <scope>NUCLEOTIDE SEQUENCE</scope>
    <source>
        <strain evidence="1">HBC34</strain>
    </source>
</reference>
<evidence type="ECO:0000313" key="2">
    <source>
        <dbReference type="Proteomes" id="UP001176471"/>
    </source>
</evidence>
<dbReference type="Proteomes" id="UP001176471">
    <property type="component" value="Unassembled WGS sequence"/>
</dbReference>
<evidence type="ECO:0000313" key="1">
    <source>
        <dbReference type="EMBL" id="MDO7834271.1"/>
    </source>
</evidence>
<dbReference type="RefSeq" id="WP_304534765.1">
    <property type="nucleotide sequence ID" value="NZ_JAUQOM010000001.1"/>
</dbReference>
<name>A0ABT8ZIL4_9SPHN</name>
<comment type="caution">
    <text evidence="1">The sequence shown here is derived from an EMBL/GenBank/DDBJ whole genome shotgun (WGS) entry which is preliminary data.</text>
</comment>
<dbReference type="InterPro" id="IPR045633">
    <property type="entry name" value="DUF6414"/>
</dbReference>
<proteinExistence type="predicted"/>